<dbReference type="InterPro" id="IPR013584">
    <property type="entry name" value="RAP"/>
</dbReference>
<feature type="chain" id="PRO_5035210606" description="RAP domain-containing protein" evidence="2">
    <location>
        <begin position="26"/>
        <end position="1030"/>
    </location>
</feature>
<dbReference type="PANTHER" id="PTHR21228:SF40">
    <property type="entry name" value="LD45607P"/>
    <property type="match status" value="1"/>
</dbReference>
<reference evidence="4" key="1">
    <citation type="submission" date="2021-05" db="EMBL/GenBank/DDBJ databases">
        <title>The genome of the haptophyte Pavlova lutheri (Diacronema luteri, Pavlovales) - a model for lipid biosynthesis in eukaryotic algae.</title>
        <authorList>
            <person name="Hulatt C.J."/>
            <person name="Posewitz M.C."/>
        </authorList>
    </citation>
    <scope>NUCLEOTIDE SEQUENCE</scope>
    <source>
        <strain evidence="4">NIVA-4/92</strain>
    </source>
</reference>
<dbReference type="GO" id="GO:0005759">
    <property type="term" value="C:mitochondrial matrix"/>
    <property type="evidence" value="ECO:0007669"/>
    <property type="project" value="TreeGrafter"/>
</dbReference>
<evidence type="ECO:0000256" key="1">
    <source>
        <dbReference type="SAM" id="MobiDB-lite"/>
    </source>
</evidence>
<dbReference type="SMART" id="SM00952">
    <property type="entry name" value="RAP"/>
    <property type="match status" value="1"/>
</dbReference>
<proteinExistence type="predicted"/>
<dbReference type="GO" id="GO:0044528">
    <property type="term" value="P:regulation of mitochondrial mRNA stability"/>
    <property type="evidence" value="ECO:0007669"/>
    <property type="project" value="TreeGrafter"/>
</dbReference>
<gene>
    <name evidence="4" type="ORF">KFE25_012554</name>
</gene>
<feature type="region of interest" description="Disordered" evidence="1">
    <location>
        <begin position="1002"/>
        <end position="1030"/>
    </location>
</feature>
<dbReference type="EMBL" id="JAGTXO010000011">
    <property type="protein sequence ID" value="KAG8465191.1"/>
    <property type="molecule type" value="Genomic_DNA"/>
</dbReference>
<evidence type="ECO:0000259" key="3">
    <source>
        <dbReference type="PROSITE" id="PS51286"/>
    </source>
</evidence>
<sequence length="1030" mass="108627">MLAASALRALALLTLLVQLHGGARPGQPTRTVRAHGSGRLRQRLPYRAPPHAAPSSVLAGELPANVGARRAPSTNAAAARQITNRLARAGSAAEIMRVFEEGGSSCNEINLCAVWNQLGKARLSRREREAFFREHDANLRTLQRRTEEVLSRLTPRNLAGVPYGIARLGYVPAHETMRRVAAEAAPRLDEFNSQELSNTMLAFATAGVHVPDFFERVAQAAGSAERIRTFNEQELANTAWAFAKLNVSAPALFDAIAVEAEPRLRTFIAQGLANTAWAFATASVPADALFEGIAAEASDRVGEFKEQELSSLAWAFATAGVTSTRLFDAIAHQAFTRIGLFTTQGLANLVWAFAKAGVPAEALFGAVAREATGGATLAGEKRSSRLPRFTTQELASTAFAFARAEVRDTRLSNAIASESLRRIRTFNEQELANTAWAFAVTGVARLDLFEAVASALMQKTERLTSQGLTHTLLAFAKAGWPLRDRRPLRDRLAAEAEWRAATFTPQELASVAWSWAVSDFLPPTLVRALSASVSVLGPDRFVLEERSMLHQFFVSVALQGRAKWLPPLLMLSACREAVVMQVPQHSSQLHTDVSNVLARLGIDHVNELCVPSLGYHVDIAIMGLAQIAPGAGGAGAGAGGGGGGGAEGARELGGARVVTTASLGSAGEAAAAALTWPAEGDAAHEYATLVGAPAVTESTTFVAGEPTDGAFAQLLGAAAVRTRTAVSRATTVCKGLVIEVNGPSHYDLVRKLRPESRLKCTHLALDGWAVLELPWWEWAAVHGGTQKKAVYLTSLLTSAAERIVQRTEDACAAEESAAAGANAADRASEDASAPHAPDGPVGPDTATPDCARKAASARGAATWRAQPRPAASPAPRVGPSATEAHVARTPEADAPTAGAALSARSAPQGRARAVPTVQAAAVPARERAKRRAAPDAGEAAALAGSERALAQLVLRVHGFSERRAAALREHLGGREPYGLPWEELVCTGVGQHLAKQLAHELAQAAGERTSPEPPVISARPTGSALRGWDE</sequence>
<feature type="compositionally biased region" description="Low complexity" evidence="1">
    <location>
        <begin position="853"/>
        <end position="881"/>
    </location>
</feature>
<dbReference type="InterPro" id="IPR058917">
    <property type="entry name" value="RESC6_dom"/>
</dbReference>
<dbReference type="Pfam" id="PF26188">
    <property type="entry name" value="RESC6"/>
    <property type="match status" value="1"/>
</dbReference>
<feature type="compositionally biased region" description="Low complexity" evidence="1">
    <location>
        <begin position="815"/>
        <end position="833"/>
    </location>
</feature>
<accession>A0A8J5XAW1</accession>
<feature type="domain" description="RAP" evidence="3">
    <location>
        <begin position="736"/>
        <end position="794"/>
    </location>
</feature>
<evidence type="ECO:0000256" key="2">
    <source>
        <dbReference type="SAM" id="SignalP"/>
    </source>
</evidence>
<dbReference type="Pfam" id="PF08373">
    <property type="entry name" value="RAP"/>
    <property type="match status" value="1"/>
</dbReference>
<feature type="region of interest" description="Disordered" evidence="1">
    <location>
        <begin position="815"/>
        <end position="913"/>
    </location>
</feature>
<dbReference type="GO" id="GO:0035770">
    <property type="term" value="C:ribonucleoprotein granule"/>
    <property type="evidence" value="ECO:0007669"/>
    <property type="project" value="TreeGrafter"/>
</dbReference>
<keyword evidence="2" id="KW-0732">Signal</keyword>
<name>A0A8J5XAW1_DIALT</name>
<dbReference type="AlphaFoldDB" id="A0A8J5XAW1"/>
<dbReference type="PROSITE" id="PS51286">
    <property type="entry name" value="RAP"/>
    <property type="match status" value="1"/>
</dbReference>
<keyword evidence="5" id="KW-1185">Reference proteome</keyword>
<protein>
    <recommendedName>
        <fullName evidence="3">RAP domain-containing protein</fullName>
    </recommendedName>
</protein>
<evidence type="ECO:0000313" key="5">
    <source>
        <dbReference type="Proteomes" id="UP000751190"/>
    </source>
</evidence>
<evidence type="ECO:0000313" key="4">
    <source>
        <dbReference type="EMBL" id="KAG8465191.1"/>
    </source>
</evidence>
<dbReference type="GO" id="GO:0000963">
    <property type="term" value="P:mitochondrial RNA processing"/>
    <property type="evidence" value="ECO:0007669"/>
    <property type="project" value="TreeGrafter"/>
</dbReference>
<comment type="caution">
    <text evidence="4">The sequence shown here is derived from an EMBL/GenBank/DDBJ whole genome shotgun (WGS) entry which is preliminary data.</text>
</comment>
<organism evidence="4 5">
    <name type="scientific">Diacronema lutheri</name>
    <name type="common">Unicellular marine alga</name>
    <name type="synonym">Monochrysis lutheri</name>
    <dbReference type="NCBI Taxonomy" id="2081491"/>
    <lineage>
        <taxon>Eukaryota</taxon>
        <taxon>Haptista</taxon>
        <taxon>Haptophyta</taxon>
        <taxon>Pavlovophyceae</taxon>
        <taxon>Pavlovales</taxon>
        <taxon>Pavlovaceae</taxon>
        <taxon>Diacronema</taxon>
    </lineage>
</organism>
<dbReference type="OrthoDB" id="2019031at2759"/>
<dbReference type="InterPro" id="IPR050870">
    <property type="entry name" value="FAST_kinase"/>
</dbReference>
<dbReference type="PANTHER" id="PTHR21228">
    <property type="entry name" value="FAST LEU-RICH DOMAIN-CONTAINING"/>
    <property type="match status" value="1"/>
</dbReference>
<feature type="signal peptide" evidence="2">
    <location>
        <begin position="1"/>
        <end position="25"/>
    </location>
</feature>
<dbReference type="Proteomes" id="UP000751190">
    <property type="component" value="Unassembled WGS sequence"/>
</dbReference>
<dbReference type="GO" id="GO:0003723">
    <property type="term" value="F:RNA binding"/>
    <property type="evidence" value="ECO:0007669"/>
    <property type="project" value="TreeGrafter"/>
</dbReference>